<dbReference type="Proteomes" id="UP000263900">
    <property type="component" value="Chromosome"/>
</dbReference>
<feature type="domain" description="Secretion system C-terminal sorting" evidence="1">
    <location>
        <begin position="856"/>
        <end position="920"/>
    </location>
</feature>
<reference evidence="2 3" key="1">
    <citation type="submission" date="2018-09" db="EMBL/GenBank/DDBJ databases">
        <title>Genome sequencing of strain 6GH32-13.</title>
        <authorList>
            <person name="Weon H.-Y."/>
            <person name="Heo J."/>
            <person name="Kwon S.-W."/>
        </authorList>
    </citation>
    <scope>NUCLEOTIDE SEQUENCE [LARGE SCALE GENOMIC DNA]</scope>
    <source>
        <strain evidence="2 3">5GH32-13</strain>
    </source>
</reference>
<dbReference type="Pfam" id="PF13573">
    <property type="entry name" value="SprB"/>
    <property type="match status" value="1"/>
</dbReference>
<dbReference type="NCBIfam" id="TIGR04183">
    <property type="entry name" value="Por_Secre_tail"/>
    <property type="match status" value="1"/>
</dbReference>
<name>A0A3B7MNZ5_9BACT</name>
<dbReference type="EMBL" id="CP032157">
    <property type="protein sequence ID" value="AXY75043.1"/>
    <property type="molecule type" value="Genomic_DNA"/>
</dbReference>
<dbReference type="Pfam" id="PF18962">
    <property type="entry name" value="Por_Secre_tail"/>
    <property type="match status" value="1"/>
</dbReference>
<protein>
    <submittedName>
        <fullName evidence="2">T9SS C-terminal target domain-containing protein</fullName>
    </submittedName>
</protein>
<dbReference type="RefSeq" id="WP_119050925.1">
    <property type="nucleotide sequence ID" value="NZ_CP032157.1"/>
</dbReference>
<sequence>MRSKILNVFPLLLMIVLLNLPGTLLAQQWGFRNGWGTSTAGQERGVATATDAAGNVYVAGVYVGSINFGTGPLPSTGANEGFVAKFNTAGVCQWSIGFASTAAGNDVAASITVDAAGTSVYVGGFFNGDITIAPLPTVTKTGITGYIAKLNAATGAGLWVNTIDGTGTENVQGLCLDASGNLYASGNFPTGAVFGALGARTANGGTSNDLFVAQLNPTSGAFNWVSTGGALNSTDNPQGSGIAYVAATNEIVLVGSYNAAAATYATTSPVSSFTINNAGSLDICFLKINAANGAFTNAIGVGSTGLDDGVALVYDPSTQDIMAAGYFASPSIQFGSNPALTNEGNNDAWYARYNPATNDFVWSKSAGGSTGGADRAYDITTNGAGSIYVVGTFRGVLDIPTTLPAFTITNNNTADDIFLARVAAADGNGQLLGHGAGIAGNTISNVGFSVAAGATGSIWVSGSYGNTITFAPLPDLPLASTASDVFLARYIDPAALTATQSQTPPTCLVGCNGTATVTPSGGVTPYTYVWTGSTSTTNTATGLCPGATLSVTVTDAIGNTVTKNYTITPAGPLASANTTNTTFVVSATNNNIYDASCNLIATVVPTPGNPVAGTLAARVWFEPSVPVYPAVTGKPYVQRHYELMPASGAATATAKITLYFTQAEFTAFNAAPGSTSNLPTGPGDAAGKANVRFSKFAGASNNPATGLPGTYTGTSALIDPVDADVVWNATLSRWEISFTTVGFSGFFLQTYTAVLPVTWLYVNGSLNAQGKANISWKVQEQQVASYTIEKSLDGQPFVAVADILSKGNGENEYSFQEAQALIGKGTYRIKQTDINGRTTYSKSLLLRSDRQGWVTLYPNPVKNAAVLNVTDKELLNTTAHLYDGTGREVQRIQITQSVTTIHMDQYNAGVYTLKLRNGQTIRILKE</sequence>
<evidence type="ECO:0000313" key="2">
    <source>
        <dbReference type="EMBL" id="AXY75043.1"/>
    </source>
</evidence>
<dbReference type="PANTHER" id="PTHR35580">
    <property type="entry name" value="CELL SURFACE GLYCOPROTEIN (S-LAYER PROTEIN)-LIKE PROTEIN"/>
    <property type="match status" value="1"/>
</dbReference>
<dbReference type="OrthoDB" id="903882at2"/>
<dbReference type="InterPro" id="IPR052918">
    <property type="entry name" value="Motility_Chemotaxis_Reg"/>
</dbReference>
<gene>
    <name evidence="2" type="ORF">D3H65_14120</name>
</gene>
<dbReference type="InterPro" id="IPR026444">
    <property type="entry name" value="Secre_tail"/>
</dbReference>
<proteinExistence type="predicted"/>
<evidence type="ECO:0000313" key="3">
    <source>
        <dbReference type="Proteomes" id="UP000263900"/>
    </source>
</evidence>
<organism evidence="2 3">
    <name type="scientific">Paraflavitalea soli</name>
    <dbReference type="NCBI Taxonomy" id="2315862"/>
    <lineage>
        <taxon>Bacteria</taxon>
        <taxon>Pseudomonadati</taxon>
        <taxon>Bacteroidota</taxon>
        <taxon>Chitinophagia</taxon>
        <taxon>Chitinophagales</taxon>
        <taxon>Chitinophagaceae</taxon>
        <taxon>Paraflavitalea</taxon>
    </lineage>
</organism>
<dbReference type="KEGG" id="pseg:D3H65_14120"/>
<keyword evidence="3" id="KW-1185">Reference proteome</keyword>
<dbReference type="PANTHER" id="PTHR35580:SF1">
    <property type="entry name" value="PHYTASE-LIKE DOMAIN-CONTAINING PROTEIN"/>
    <property type="match status" value="1"/>
</dbReference>
<evidence type="ECO:0000259" key="1">
    <source>
        <dbReference type="Pfam" id="PF18962"/>
    </source>
</evidence>
<dbReference type="AlphaFoldDB" id="A0A3B7MNZ5"/>
<accession>A0A3B7MNZ5</accession>
<dbReference type="InterPro" id="IPR025667">
    <property type="entry name" value="SprB_repeat"/>
</dbReference>